<gene>
    <name evidence="2" type="ORF">RIL183_13541</name>
</gene>
<dbReference type="SUPFAM" id="SSF53335">
    <property type="entry name" value="S-adenosyl-L-methionine-dependent methyltransferases"/>
    <property type="match status" value="1"/>
</dbReference>
<feature type="domain" description="Ribosomal RNA large subunit methyltransferase K/L-like methyltransferase" evidence="1">
    <location>
        <begin position="321"/>
        <end position="471"/>
    </location>
</feature>
<dbReference type="Proteomes" id="UP000049828">
    <property type="component" value="Unassembled WGS sequence"/>
</dbReference>
<dbReference type="GO" id="GO:0030488">
    <property type="term" value="P:tRNA methylation"/>
    <property type="evidence" value="ECO:0007669"/>
    <property type="project" value="TreeGrafter"/>
</dbReference>
<keyword evidence="3" id="KW-1185">Reference proteome</keyword>
<dbReference type="STRING" id="360807.ERS852392_02293"/>
<dbReference type="GO" id="GO:0016423">
    <property type="term" value="F:tRNA (guanine) methyltransferase activity"/>
    <property type="evidence" value="ECO:0007669"/>
    <property type="project" value="TreeGrafter"/>
</dbReference>
<dbReference type="EMBL" id="CVRS01000026">
    <property type="protein sequence ID" value="CRL33897.1"/>
    <property type="molecule type" value="Genomic_DNA"/>
</dbReference>
<name>A0A0M6WEA4_9FIRM</name>
<dbReference type="InterPro" id="IPR029063">
    <property type="entry name" value="SAM-dependent_MTases_sf"/>
</dbReference>
<dbReference type="PANTHER" id="PTHR14911">
    <property type="entry name" value="THUMP DOMAIN-CONTAINING"/>
    <property type="match status" value="1"/>
</dbReference>
<reference evidence="3" key="1">
    <citation type="submission" date="2015-05" db="EMBL/GenBank/DDBJ databases">
        <authorList>
            <consortium name="Pathogen Informatics"/>
        </authorList>
    </citation>
    <scope>NUCLEOTIDE SEQUENCE [LARGE SCALE GENOMIC DNA]</scope>
    <source>
        <strain evidence="3">L1-83</strain>
    </source>
</reference>
<accession>A0A0M6WEA4</accession>
<proteinExistence type="predicted"/>
<organism evidence="2 3">
    <name type="scientific">Roseburia inulinivorans</name>
    <dbReference type="NCBI Taxonomy" id="360807"/>
    <lineage>
        <taxon>Bacteria</taxon>
        <taxon>Bacillati</taxon>
        <taxon>Bacillota</taxon>
        <taxon>Clostridia</taxon>
        <taxon>Lachnospirales</taxon>
        <taxon>Lachnospiraceae</taxon>
        <taxon>Roseburia</taxon>
    </lineage>
</organism>
<keyword evidence="2" id="KW-0808">Transferase</keyword>
<dbReference type="PANTHER" id="PTHR14911:SF13">
    <property type="entry name" value="TRNA (GUANINE(6)-N2)-METHYLTRANSFERASE THUMP3"/>
    <property type="match status" value="1"/>
</dbReference>
<dbReference type="OrthoDB" id="1637728at2"/>
<dbReference type="InterPro" id="IPR000241">
    <property type="entry name" value="RlmKL-like_Mtase"/>
</dbReference>
<dbReference type="Pfam" id="PF01170">
    <property type="entry name" value="UPF0020"/>
    <property type="match status" value="1"/>
</dbReference>
<evidence type="ECO:0000259" key="1">
    <source>
        <dbReference type="Pfam" id="PF01170"/>
    </source>
</evidence>
<dbReference type="Gene3D" id="3.40.50.150">
    <property type="entry name" value="Vaccinia Virus protein VP39"/>
    <property type="match status" value="1"/>
</dbReference>
<dbReference type="AlphaFoldDB" id="A0A0M6WEA4"/>
<sequence length="496" mass="57474">MLENEFHKLEEKKEIRTTISQIRKEIKKQDSKKAFLELLQGKESMIVAFLSDEDAKTRKNTALLIGDLKLEQAKDALIAAYLNETTLYVKSAYLTALGKLDVRENLEFFKNRLLEVKNQQVPAEEQKHQGEEIRELNEIILKTEGAKKHQFTGFQMPHEMLLLTNREQREVTLSEVKEIGASVQRKAELHPLGVLVFSKEVTPFTKLRTYRELLFPIHTNERIPAMPHRAAELLWHSDLYAFLTECHEGDAPFFFRLEVKSAEPKTEFVKKLGASLEKKSDWKLANSTTDYEIEIRLIEAKDGSFVPFLKLYSMKMKRFAYRKNAIAMSIHPATAAMLMYLAKPYLKENAQILDPCCGVGTMLIERDILVPAREKYGIDIFGDAIDMARENAALAGEKINFIHRDYFDFKHDYKFDEIVTNMPVKGKKAKEDMDAFYARFFEKSKSLLAEDGIIIMYSNEVGFVKKQLRLQPCYRLIQEYTVRKKDSYCLFIIGMK</sequence>
<protein>
    <submittedName>
        <fullName evidence="2">RNA methylase</fullName>
    </submittedName>
</protein>
<evidence type="ECO:0000313" key="3">
    <source>
        <dbReference type="Proteomes" id="UP000049828"/>
    </source>
</evidence>
<evidence type="ECO:0000313" key="2">
    <source>
        <dbReference type="EMBL" id="CRL33897.1"/>
    </source>
</evidence>
<dbReference type="CDD" id="cd02440">
    <property type="entry name" value="AdoMet_MTases"/>
    <property type="match status" value="1"/>
</dbReference>
<keyword evidence="2" id="KW-0489">Methyltransferase</keyword>
<dbReference type="RefSeq" id="WP_021922334.1">
    <property type="nucleotide sequence ID" value="NZ_CVRS01000026.1"/>
</dbReference>